<dbReference type="WBParaSite" id="jg20502">
    <property type="protein sequence ID" value="jg20502"/>
    <property type="gene ID" value="jg20502"/>
</dbReference>
<protein>
    <submittedName>
        <fullName evidence="2">Uncharacterized protein</fullName>
    </submittedName>
</protein>
<proteinExistence type="predicted"/>
<dbReference type="AlphaFoldDB" id="A0A915DKI3"/>
<sequence>MGDQKIECLVHGSVNNDKQLLQELDPFPTVEFGFEFFFAMVVSKCYRHILEDGHQAIDLPSSVIGMWCLPAPVESLRQGLRLRILCRHKRSVNKAAILVPNRYHWLALEDQAVLASLYLLPNQFRPSLHLL</sequence>
<evidence type="ECO:0000313" key="2">
    <source>
        <dbReference type="WBParaSite" id="jg20502"/>
    </source>
</evidence>
<organism evidence="1 2">
    <name type="scientific">Ditylenchus dipsaci</name>
    <dbReference type="NCBI Taxonomy" id="166011"/>
    <lineage>
        <taxon>Eukaryota</taxon>
        <taxon>Metazoa</taxon>
        <taxon>Ecdysozoa</taxon>
        <taxon>Nematoda</taxon>
        <taxon>Chromadorea</taxon>
        <taxon>Rhabditida</taxon>
        <taxon>Tylenchina</taxon>
        <taxon>Tylenchomorpha</taxon>
        <taxon>Sphaerularioidea</taxon>
        <taxon>Anguinidae</taxon>
        <taxon>Anguininae</taxon>
        <taxon>Ditylenchus</taxon>
    </lineage>
</organism>
<evidence type="ECO:0000313" key="1">
    <source>
        <dbReference type="Proteomes" id="UP000887574"/>
    </source>
</evidence>
<reference evidence="2" key="1">
    <citation type="submission" date="2022-11" db="UniProtKB">
        <authorList>
            <consortium name="WormBaseParasite"/>
        </authorList>
    </citation>
    <scope>IDENTIFICATION</scope>
</reference>
<keyword evidence="1" id="KW-1185">Reference proteome</keyword>
<name>A0A915DKI3_9BILA</name>
<accession>A0A915DKI3</accession>
<dbReference type="Proteomes" id="UP000887574">
    <property type="component" value="Unplaced"/>
</dbReference>